<keyword evidence="2" id="KW-0378">Hydrolase</keyword>
<dbReference type="RefSeq" id="WP_025253612.1">
    <property type="nucleotide sequence ID" value="NZ_CP004353.1"/>
</dbReference>
<proteinExistence type="inferred from homology"/>
<name>W5Y2Z7_9CORY</name>
<dbReference type="PATRIC" id="fig|1224164.3.peg.2266"/>
<keyword evidence="3" id="KW-0812">Transmembrane</keyword>
<keyword evidence="3" id="KW-1133">Transmembrane helix</keyword>
<dbReference type="EMBL" id="CP004353">
    <property type="protein sequence ID" value="AHI23626.1"/>
    <property type="molecule type" value="Genomic_DNA"/>
</dbReference>
<dbReference type="STRING" id="1224164.B843_11240"/>
<dbReference type="NCBIfam" id="TIGR00666">
    <property type="entry name" value="PBP4"/>
    <property type="match status" value="1"/>
</dbReference>
<keyword evidence="3" id="KW-0472">Membrane</keyword>
<keyword evidence="4" id="KW-0645">Protease</keyword>
<sequence length="415" mass="43681">MKGTKWWVATGVTTVAVAATVTGGVYFSQRMALDHGEAQALPTPTRQIEAFAQDQPVDNTQLAVTLQQLAQDPALGTFGARVVDVQSGEVVYEKVPMNALQPASSTKLLTSVAALKTLGSQDRITTTVVASGTMVTIKAAGDVWMTSERLDDLANQIKQKVPTVDQVLVDTSAWKAPSFASGWDSADIEAGYIAPMEPIMLYGARIGATEGEVPRSHTPAFDVAAALGQRLGTNTIGYTDSSEGDEVASTQSPTLEERLTMMMAESDNVMAEAIGRELDATDPAGRVQSILKDAGFDLTNTYIEDTSGLSTANVVTPALLSQLMTATVKESALRPLIETLPVAGATGTLADRYADLSGRGWVRAKTGTLTGTSALVGIVPNATGHIYSFGLMSNGSDVDSARKALDRFTSAIRES</sequence>
<dbReference type="PRINTS" id="PR00922">
    <property type="entry name" value="DADACBPTASE3"/>
</dbReference>
<dbReference type="InterPro" id="IPR012338">
    <property type="entry name" value="Beta-lactam/transpept-like"/>
</dbReference>
<dbReference type="Pfam" id="PF02113">
    <property type="entry name" value="Peptidase_S13"/>
    <property type="match status" value="2"/>
</dbReference>
<dbReference type="PANTHER" id="PTHR30023">
    <property type="entry name" value="D-ALANYL-D-ALANINE CARBOXYPEPTIDASE"/>
    <property type="match status" value="1"/>
</dbReference>
<feature type="transmembrane region" description="Helical" evidence="3">
    <location>
        <begin position="6"/>
        <end position="27"/>
    </location>
</feature>
<dbReference type="SUPFAM" id="SSF56601">
    <property type="entry name" value="beta-lactamase/transpeptidase-like"/>
    <property type="match status" value="1"/>
</dbReference>
<evidence type="ECO:0000313" key="5">
    <source>
        <dbReference type="Proteomes" id="UP000019222"/>
    </source>
</evidence>
<keyword evidence="4" id="KW-0121">Carboxypeptidase</keyword>
<gene>
    <name evidence="4" type="ORF">B843_11240</name>
</gene>
<organism evidence="4 5">
    <name type="scientific">Corynebacterium vitaeruminis DSM 20294</name>
    <dbReference type="NCBI Taxonomy" id="1224164"/>
    <lineage>
        <taxon>Bacteria</taxon>
        <taxon>Bacillati</taxon>
        <taxon>Actinomycetota</taxon>
        <taxon>Actinomycetes</taxon>
        <taxon>Mycobacteriales</taxon>
        <taxon>Corynebacteriaceae</taxon>
        <taxon>Corynebacterium</taxon>
    </lineage>
</organism>
<dbReference type="Proteomes" id="UP000019222">
    <property type="component" value="Chromosome"/>
</dbReference>
<dbReference type="GO" id="GO:0006508">
    <property type="term" value="P:proteolysis"/>
    <property type="evidence" value="ECO:0007669"/>
    <property type="project" value="InterPro"/>
</dbReference>
<dbReference type="HOGENOM" id="CLU_017692_0_0_11"/>
<dbReference type="AlphaFoldDB" id="W5Y2Z7"/>
<dbReference type="PANTHER" id="PTHR30023:SF0">
    <property type="entry name" value="PENICILLIN-SENSITIVE CARBOXYPEPTIDASE A"/>
    <property type="match status" value="1"/>
</dbReference>
<dbReference type="Gene3D" id="3.40.710.10">
    <property type="entry name" value="DD-peptidase/beta-lactamase superfamily"/>
    <property type="match status" value="2"/>
</dbReference>
<evidence type="ECO:0000256" key="1">
    <source>
        <dbReference type="ARBA" id="ARBA00006096"/>
    </source>
</evidence>
<keyword evidence="5" id="KW-1185">Reference proteome</keyword>
<evidence type="ECO:0000256" key="2">
    <source>
        <dbReference type="ARBA" id="ARBA00022801"/>
    </source>
</evidence>
<accession>W5Y2Z7</accession>
<reference evidence="4 5" key="1">
    <citation type="submission" date="2013-02" db="EMBL/GenBank/DDBJ databases">
        <title>The complete genome sequence of Corynebacterium vitaeruminis DSM 20294.</title>
        <authorList>
            <person name="Ruckert C."/>
            <person name="Albersmeier A."/>
            <person name="Kalinowski J."/>
        </authorList>
    </citation>
    <scope>NUCLEOTIDE SEQUENCE [LARGE SCALE GENOMIC DNA]</scope>
    <source>
        <strain evidence="5">ATCC 10234</strain>
    </source>
</reference>
<dbReference type="InterPro" id="IPR000667">
    <property type="entry name" value="Peptidase_S13"/>
</dbReference>
<dbReference type="KEGG" id="cvt:B843_11240"/>
<dbReference type="eggNOG" id="COG2027">
    <property type="taxonomic scope" value="Bacteria"/>
</dbReference>
<comment type="similarity">
    <text evidence="1">Belongs to the peptidase S13 family.</text>
</comment>
<dbReference type="GO" id="GO:0000270">
    <property type="term" value="P:peptidoglycan metabolic process"/>
    <property type="evidence" value="ECO:0007669"/>
    <property type="project" value="TreeGrafter"/>
</dbReference>
<evidence type="ECO:0000313" key="4">
    <source>
        <dbReference type="EMBL" id="AHI23626.1"/>
    </source>
</evidence>
<evidence type="ECO:0000256" key="3">
    <source>
        <dbReference type="SAM" id="Phobius"/>
    </source>
</evidence>
<dbReference type="GO" id="GO:0004185">
    <property type="term" value="F:serine-type carboxypeptidase activity"/>
    <property type="evidence" value="ECO:0007669"/>
    <property type="project" value="InterPro"/>
</dbReference>
<protein>
    <submittedName>
        <fullName evidence="4">D-alanyl-D-alanine carboxypeptidase</fullName>
    </submittedName>
</protein>